<comment type="subcellular location">
    <subcellularLocation>
        <location evidence="1">Cytoplasm</location>
    </subcellularLocation>
</comment>
<feature type="domain" description="FAD/NAD(P)-binding" evidence="15">
    <location>
        <begin position="5"/>
        <end position="327"/>
    </location>
</feature>
<evidence type="ECO:0000256" key="10">
    <source>
        <dbReference type="ARBA" id="ARBA00023157"/>
    </source>
</evidence>
<dbReference type="EMBL" id="JAAXLS010000009">
    <property type="protein sequence ID" value="NKQ54303.1"/>
    <property type="molecule type" value="Genomic_DNA"/>
</dbReference>
<dbReference type="PRINTS" id="PR00368">
    <property type="entry name" value="FADPNR"/>
</dbReference>
<evidence type="ECO:0000256" key="5">
    <source>
        <dbReference type="ARBA" id="ARBA00022490"/>
    </source>
</evidence>
<keyword evidence="6 13" id="KW-0285">Flavoprotein</keyword>
<sequence length="467" mass="49237">MADNFDVVVLGAGPGGYVAAIRCAQLGLRTAITEQKYWGGVCLNVGCIPSKALLRNAELAHTVTTKAQLFGITGQPGFDYGAAFDRSRDVADGRVKGVHYLMRKNAVTEIDGRGTFIDAHTLSVAGPGGGTRTVTFDHAIIATGAETKLLSGTSRSANVVTYEEQIMSRDLPGSVLIVGAGPIGVEFGYVMANYGVDVHIVEALDRVLPNEDFEVSKEITRAYNKLGVTIRPSTLVRSIDDNGAEVAVSIEDTTTGATATVTVDRVLQAVGFAPRVRGYGLENTGVALTDRGAIAISATMQTTVDHIYAIGDVTAKLQLAHVAEAQGLVAAEAIAGAGPTPIRDYRFMPRATFCQPQVASFGLTEQQARDEGYAVKVATFPFTANGKAHGLGEPTGFVKLLCDTTYGELLGGHLIGPDAAELLPELTLAHKWDLTVHELAGNVHTHPTLSEALQEAIQGLSGHMINL</sequence>
<dbReference type="Pfam" id="PF07992">
    <property type="entry name" value="Pyr_redox_2"/>
    <property type="match status" value="1"/>
</dbReference>
<dbReference type="Pfam" id="PF02852">
    <property type="entry name" value="Pyr_redox_dim"/>
    <property type="match status" value="1"/>
</dbReference>
<dbReference type="InterPro" id="IPR016156">
    <property type="entry name" value="FAD/NAD-linked_Rdtase_dimer_sf"/>
</dbReference>
<dbReference type="InterPro" id="IPR001100">
    <property type="entry name" value="Pyr_nuc-diS_OxRdtase"/>
</dbReference>
<dbReference type="InterPro" id="IPR006258">
    <property type="entry name" value="Lipoamide_DH"/>
</dbReference>
<keyword evidence="10" id="KW-1015">Disulfide bond</keyword>
<evidence type="ECO:0000259" key="15">
    <source>
        <dbReference type="Pfam" id="PF07992"/>
    </source>
</evidence>
<evidence type="ECO:0000256" key="12">
    <source>
        <dbReference type="ARBA" id="ARBA00049187"/>
    </source>
</evidence>
<dbReference type="GO" id="GO:0004148">
    <property type="term" value="F:dihydrolipoyl dehydrogenase (NADH) activity"/>
    <property type="evidence" value="ECO:0007669"/>
    <property type="project" value="UniProtKB-EC"/>
</dbReference>
<comment type="catalytic activity">
    <reaction evidence="12 13">
        <text>N(6)-[(R)-dihydrolipoyl]-L-lysyl-[protein] + NAD(+) = N(6)-[(R)-lipoyl]-L-lysyl-[protein] + NADH + H(+)</text>
        <dbReference type="Rhea" id="RHEA:15045"/>
        <dbReference type="Rhea" id="RHEA-COMP:10474"/>
        <dbReference type="Rhea" id="RHEA-COMP:10475"/>
        <dbReference type="ChEBI" id="CHEBI:15378"/>
        <dbReference type="ChEBI" id="CHEBI:57540"/>
        <dbReference type="ChEBI" id="CHEBI:57945"/>
        <dbReference type="ChEBI" id="CHEBI:83099"/>
        <dbReference type="ChEBI" id="CHEBI:83100"/>
        <dbReference type="EC" id="1.8.1.4"/>
    </reaction>
</comment>
<evidence type="ECO:0000256" key="6">
    <source>
        <dbReference type="ARBA" id="ARBA00022630"/>
    </source>
</evidence>
<dbReference type="PANTHER" id="PTHR22912:SF217">
    <property type="entry name" value="DIHYDROLIPOYL DEHYDROGENASE"/>
    <property type="match status" value="1"/>
</dbReference>
<dbReference type="InterPro" id="IPR012999">
    <property type="entry name" value="Pyr_OxRdtase_I_AS"/>
</dbReference>
<keyword evidence="5" id="KW-0963">Cytoplasm</keyword>
<evidence type="ECO:0000256" key="9">
    <source>
        <dbReference type="ARBA" id="ARBA00023027"/>
    </source>
</evidence>
<proteinExistence type="inferred from homology"/>
<dbReference type="InterPro" id="IPR023753">
    <property type="entry name" value="FAD/NAD-binding_dom"/>
</dbReference>
<dbReference type="Gene3D" id="3.30.390.30">
    <property type="match status" value="1"/>
</dbReference>
<comment type="cofactor">
    <cofactor evidence="13">
        <name>FAD</name>
        <dbReference type="ChEBI" id="CHEBI:57692"/>
    </cofactor>
    <text evidence="13">Binds 1 FAD per subunit.</text>
</comment>
<evidence type="ECO:0000256" key="1">
    <source>
        <dbReference type="ARBA" id="ARBA00004496"/>
    </source>
</evidence>
<comment type="similarity">
    <text evidence="2 13">Belongs to the class-I pyridine nucleotide-disulfide oxidoreductase family.</text>
</comment>
<organism evidence="16 17">
    <name type="scientific">Amycolatopsis acididurans</name>
    <dbReference type="NCBI Taxonomy" id="2724524"/>
    <lineage>
        <taxon>Bacteria</taxon>
        <taxon>Bacillati</taxon>
        <taxon>Actinomycetota</taxon>
        <taxon>Actinomycetes</taxon>
        <taxon>Pseudonocardiales</taxon>
        <taxon>Pseudonocardiaceae</taxon>
        <taxon>Amycolatopsis</taxon>
    </lineage>
</organism>
<dbReference type="PIRSF" id="PIRSF000350">
    <property type="entry name" value="Mercury_reductase_MerA"/>
    <property type="match status" value="1"/>
</dbReference>
<dbReference type="PANTHER" id="PTHR22912">
    <property type="entry name" value="DISULFIDE OXIDOREDUCTASE"/>
    <property type="match status" value="1"/>
</dbReference>
<keyword evidence="17" id="KW-1185">Reference proteome</keyword>
<comment type="miscellaneous">
    <text evidence="13">The active site is a redox-active disulfide bond.</text>
</comment>
<evidence type="ECO:0000256" key="7">
    <source>
        <dbReference type="ARBA" id="ARBA00022827"/>
    </source>
</evidence>
<dbReference type="InterPro" id="IPR004099">
    <property type="entry name" value="Pyr_nucl-diS_OxRdtase_dimer"/>
</dbReference>
<keyword evidence="9 13" id="KW-0520">NAD</keyword>
<name>A0ABX1J3D7_9PSEU</name>
<dbReference type="RefSeq" id="WP_168516094.1">
    <property type="nucleotide sequence ID" value="NZ_JAAXLS010000009.1"/>
</dbReference>
<dbReference type="InterPro" id="IPR050151">
    <property type="entry name" value="Class-I_Pyr_Nuc-Dis_Oxidored"/>
</dbReference>
<dbReference type="Gene3D" id="3.50.50.60">
    <property type="entry name" value="FAD/NAD(P)-binding domain"/>
    <property type="match status" value="2"/>
</dbReference>
<dbReference type="SUPFAM" id="SSF55424">
    <property type="entry name" value="FAD/NAD-linked reductases, dimerisation (C-terminal) domain"/>
    <property type="match status" value="1"/>
</dbReference>
<dbReference type="InterPro" id="IPR036188">
    <property type="entry name" value="FAD/NAD-bd_sf"/>
</dbReference>
<gene>
    <name evidence="16" type="primary">lpdA</name>
    <name evidence="16" type="ORF">HFP15_15560</name>
</gene>
<reference evidence="16 17" key="1">
    <citation type="submission" date="2020-04" db="EMBL/GenBank/DDBJ databases">
        <title>Novel species.</title>
        <authorList>
            <person name="Teo W.F.A."/>
            <person name="Lipun K."/>
            <person name="Srisuk N."/>
            <person name="Duangmal K."/>
        </authorList>
    </citation>
    <scope>NUCLEOTIDE SEQUENCE [LARGE SCALE GENOMIC DNA]</scope>
    <source>
        <strain evidence="16 17">K13G38</strain>
    </source>
</reference>
<evidence type="ECO:0000256" key="3">
    <source>
        <dbReference type="ARBA" id="ARBA00012608"/>
    </source>
</evidence>
<dbReference type="SUPFAM" id="SSF51905">
    <property type="entry name" value="FAD/NAD(P)-binding domain"/>
    <property type="match status" value="1"/>
</dbReference>
<dbReference type="PRINTS" id="PR00411">
    <property type="entry name" value="PNDRDTASEI"/>
</dbReference>
<evidence type="ECO:0000256" key="11">
    <source>
        <dbReference type="ARBA" id="ARBA00023284"/>
    </source>
</evidence>
<dbReference type="Proteomes" id="UP000715441">
    <property type="component" value="Unassembled WGS sequence"/>
</dbReference>
<protein>
    <recommendedName>
        <fullName evidence="4 13">Dihydrolipoyl dehydrogenase</fullName>
        <ecNumber evidence="3 13">1.8.1.4</ecNumber>
    </recommendedName>
</protein>
<evidence type="ECO:0000313" key="16">
    <source>
        <dbReference type="EMBL" id="NKQ54303.1"/>
    </source>
</evidence>
<accession>A0ABX1J3D7</accession>
<evidence type="ECO:0000256" key="4">
    <source>
        <dbReference type="ARBA" id="ARBA00016961"/>
    </source>
</evidence>
<dbReference type="NCBIfam" id="TIGR01350">
    <property type="entry name" value="lipoamide_DH"/>
    <property type="match status" value="1"/>
</dbReference>
<keyword evidence="7 13" id="KW-0274">FAD</keyword>
<feature type="domain" description="Pyridine nucleotide-disulphide oxidoreductase dimerisation" evidence="14">
    <location>
        <begin position="348"/>
        <end position="456"/>
    </location>
</feature>
<evidence type="ECO:0000256" key="8">
    <source>
        <dbReference type="ARBA" id="ARBA00023002"/>
    </source>
</evidence>
<evidence type="ECO:0000256" key="13">
    <source>
        <dbReference type="RuleBase" id="RU003692"/>
    </source>
</evidence>
<evidence type="ECO:0000313" key="17">
    <source>
        <dbReference type="Proteomes" id="UP000715441"/>
    </source>
</evidence>
<evidence type="ECO:0000259" key="14">
    <source>
        <dbReference type="Pfam" id="PF02852"/>
    </source>
</evidence>
<evidence type="ECO:0000256" key="2">
    <source>
        <dbReference type="ARBA" id="ARBA00007532"/>
    </source>
</evidence>
<comment type="caution">
    <text evidence="16">The sequence shown here is derived from an EMBL/GenBank/DDBJ whole genome shotgun (WGS) entry which is preliminary data.</text>
</comment>
<dbReference type="PROSITE" id="PS00076">
    <property type="entry name" value="PYRIDINE_REDOX_1"/>
    <property type="match status" value="1"/>
</dbReference>
<keyword evidence="11 13" id="KW-0676">Redox-active center</keyword>
<keyword evidence="8 13" id="KW-0560">Oxidoreductase</keyword>
<dbReference type="EC" id="1.8.1.4" evidence="3 13"/>